<evidence type="ECO:0000313" key="1">
    <source>
        <dbReference type="EMBL" id="PSV00401.1"/>
    </source>
</evidence>
<sequence length="211" mass="25309">MSILKKNLSFVWNTSIVNYIEDNSCCCLKEMTANDVVSLLFSDRKDCENFQIVRRVTSPEQKWFHRLNTIWVFLLSLVCAPYKYVRYGFTGWDHFTPFGEWILSKVSPIDTVTEHAVRELIATDYYVKIDDLSAKEVIEYLFGDFSYRGDFMLVDRHVELHDTWWQRFNVLWIYPLALLCYPYRYIRYGDAAWDRTTKFGRWLHWMVGSQK</sequence>
<reference evidence="1 2" key="1">
    <citation type="submission" date="2018-01" db="EMBL/GenBank/DDBJ databases">
        <title>Whole genome sequencing of Histamine producing bacteria.</title>
        <authorList>
            <person name="Butler K."/>
        </authorList>
    </citation>
    <scope>NUCLEOTIDE SEQUENCE [LARGE SCALE GENOMIC DNA]</scope>
    <source>
        <strain evidence="1 2">FS-7.2</strain>
    </source>
</reference>
<dbReference type="RefSeq" id="WP_107289031.1">
    <property type="nucleotide sequence ID" value="NZ_PYNF01000003.1"/>
</dbReference>
<gene>
    <name evidence="1" type="ORF">C9J27_04535</name>
</gene>
<comment type="caution">
    <text evidence="1">The sequence shown here is derived from an EMBL/GenBank/DDBJ whole genome shotgun (WGS) entry which is preliminary data.</text>
</comment>
<dbReference type="EMBL" id="PYNF01000003">
    <property type="protein sequence ID" value="PSV00401.1"/>
    <property type="molecule type" value="Genomic_DNA"/>
</dbReference>
<evidence type="ECO:0000313" key="2">
    <source>
        <dbReference type="Proteomes" id="UP000241426"/>
    </source>
</evidence>
<organism evidence="1 2">
    <name type="scientific">Photobacterium kishitanii</name>
    <dbReference type="NCBI Taxonomy" id="318456"/>
    <lineage>
        <taxon>Bacteria</taxon>
        <taxon>Pseudomonadati</taxon>
        <taxon>Pseudomonadota</taxon>
        <taxon>Gammaproteobacteria</taxon>
        <taxon>Vibrionales</taxon>
        <taxon>Vibrionaceae</taxon>
        <taxon>Photobacterium</taxon>
    </lineage>
</organism>
<dbReference type="AlphaFoldDB" id="A0A2T3KL32"/>
<protein>
    <submittedName>
        <fullName evidence="1">Uncharacterized protein</fullName>
    </submittedName>
</protein>
<name>A0A2T3KL32_9GAMM</name>
<accession>A0A2T3KL32</accession>
<proteinExistence type="predicted"/>
<dbReference type="Proteomes" id="UP000241426">
    <property type="component" value="Unassembled WGS sequence"/>
</dbReference>